<dbReference type="SUPFAM" id="SSF53822">
    <property type="entry name" value="Periplasmic binding protein-like I"/>
    <property type="match status" value="1"/>
</dbReference>
<dbReference type="GO" id="GO:0000976">
    <property type="term" value="F:transcription cis-regulatory region binding"/>
    <property type="evidence" value="ECO:0007669"/>
    <property type="project" value="TreeGrafter"/>
</dbReference>
<proteinExistence type="predicted"/>
<dbReference type="CDD" id="cd01392">
    <property type="entry name" value="HTH_LacI"/>
    <property type="match status" value="1"/>
</dbReference>
<sequence length="352" mass="39762">MKTSSNKSIGIKEIAERANVSIGPVDKVLHNRGGVSKATRERILQAIKDLGYTPNILASRLKSSRDYTIAVLIPEATEIIPFWLAHNTGFEEALKEVSPFGINISILTFEQNNEASFKLRVDEVLHDGYDGIFMVPVFYDETIRLLQHYKDLNVPVIFFDSNIPGLSNLSFIGNNSKDSGYLAANLLDYTISKKGDILIASIERKEDNHIQFSAREEGFLTYFKNTGRRILRFTDNTGNEQTISKGISAIFNDNPHLEGIFVVNGIDKIAAAVTPAQKCNYRMIGYDLIEKNIQLLKNGAIDFLISQQPQKQAYQGIKLFYDYLILKKPIAPSYYLPLDIVMKANIDYYRFL</sequence>
<comment type="caution">
    <text evidence="5">The sequence shown here is derived from an EMBL/GenBank/DDBJ whole genome shotgun (WGS) entry which is preliminary data.</text>
</comment>
<organism evidence="5 6">
    <name type="scientific">Niastella vici</name>
    <dbReference type="NCBI Taxonomy" id="1703345"/>
    <lineage>
        <taxon>Bacteria</taxon>
        <taxon>Pseudomonadati</taxon>
        <taxon>Bacteroidota</taxon>
        <taxon>Chitinophagia</taxon>
        <taxon>Chitinophagales</taxon>
        <taxon>Chitinophagaceae</taxon>
        <taxon>Niastella</taxon>
    </lineage>
</organism>
<evidence type="ECO:0000256" key="3">
    <source>
        <dbReference type="ARBA" id="ARBA00023163"/>
    </source>
</evidence>
<reference evidence="5 6" key="1">
    <citation type="submission" date="2016-03" db="EMBL/GenBank/DDBJ databases">
        <title>Niastella vici sp. nov., isolated from farmland soil.</title>
        <authorList>
            <person name="Chen L."/>
            <person name="Wang D."/>
            <person name="Yang S."/>
            <person name="Wang G."/>
        </authorList>
    </citation>
    <scope>NUCLEOTIDE SEQUENCE [LARGE SCALE GENOMIC DNA]</scope>
    <source>
        <strain evidence="5 6">DJ57</strain>
    </source>
</reference>
<dbReference type="PANTHER" id="PTHR30146:SF144">
    <property type="entry name" value="LACI-FAMILY TRANSCRIPTION REGULATOR"/>
    <property type="match status" value="1"/>
</dbReference>
<evidence type="ECO:0000259" key="4">
    <source>
        <dbReference type="PROSITE" id="PS50932"/>
    </source>
</evidence>
<dbReference type="InterPro" id="IPR025997">
    <property type="entry name" value="SBP_2_dom"/>
</dbReference>
<dbReference type="OrthoDB" id="628703at2"/>
<dbReference type="SMART" id="SM00354">
    <property type="entry name" value="HTH_LACI"/>
    <property type="match status" value="1"/>
</dbReference>
<evidence type="ECO:0000313" key="6">
    <source>
        <dbReference type="Proteomes" id="UP000192796"/>
    </source>
</evidence>
<dbReference type="GO" id="GO:0003700">
    <property type="term" value="F:DNA-binding transcription factor activity"/>
    <property type="evidence" value="ECO:0007669"/>
    <property type="project" value="TreeGrafter"/>
</dbReference>
<keyword evidence="2" id="KW-0238">DNA-binding</keyword>
<dbReference type="InterPro" id="IPR028082">
    <property type="entry name" value="Peripla_BP_I"/>
</dbReference>
<gene>
    <name evidence="5" type="ORF">A3860_33650</name>
</gene>
<accession>A0A1V9FQA1</accession>
<dbReference type="AlphaFoldDB" id="A0A1V9FQA1"/>
<keyword evidence="6" id="KW-1185">Reference proteome</keyword>
<keyword evidence="3" id="KW-0804">Transcription</keyword>
<dbReference type="InterPro" id="IPR010982">
    <property type="entry name" value="Lambda_DNA-bd_dom_sf"/>
</dbReference>
<dbReference type="RefSeq" id="WP_143774307.1">
    <property type="nucleotide sequence ID" value="NZ_LVYD01000063.1"/>
</dbReference>
<feature type="domain" description="HTH lacI-type" evidence="4">
    <location>
        <begin position="9"/>
        <end position="63"/>
    </location>
</feature>
<dbReference type="Gene3D" id="3.40.50.2300">
    <property type="match status" value="2"/>
</dbReference>
<dbReference type="CDD" id="cd06307">
    <property type="entry name" value="PBP1_sugar_binding"/>
    <property type="match status" value="1"/>
</dbReference>
<evidence type="ECO:0000256" key="2">
    <source>
        <dbReference type="ARBA" id="ARBA00023125"/>
    </source>
</evidence>
<protein>
    <recommendedName>
        <fullName evidence="4">HTH lacI-type domain-containing protein</fullName>
    </recommendedName>
</protein>
<dbReference type="Pfam" id="PF00356">
    <property type="entry name" value="LacI"/>
    <property type="match status" value="1"/>
</dbReference>
<evidence type="ECO:0000313" key="5">
    <source>
        <dbReference type="EMBL" id="OQP60467.1"/>
    </source>
</evidence>
<dbReference type="PROSITE" id="PS50932">
    <property type="entry name" value="HTH_LACI_2"/>
    <property type="match status" value="1"/>
</dbReference>
<dbReference type="PANTHER" id="PTHR30146">
    <property type="entry name" value="LACI-RELATED TRANSCRIPTIONAL REPRESSOR"/>
    <property type="match status" value="1"/>
</dbReference>
<dbReference type="STRING" id="1703345.A3860_33650"/>
<dbReference type="EMBL" id="LVYD01000063">
    <property type="protein sequence ID" value="OQP60467.1"/>
    <property type="molecule type" value="Genomic_DNA"/>
</dbReference>
<evidence type="ECO:0000256" key="1">
    <source>
        <dbReference type="ARBA" id="ARBA00023015"/>
    </source>
</evidence>
<dbReference type="InterPro" id="IPR000843">
    <property type="entry name" value="HTH_LacI"/>
</dbReference>
<dbReference type="Pfam" id="PF13407">
    <property type="entry name" value="Peripla_BP_4"/>
    <property type="match status" value="1"/>
</dbReference>
<keyword evidence="1" id="KW-0805">Transcription regulation</keyword>
<dbReference type="Proteomes" id="UP000192796">
    <property type="component" value="Unassembled WGS sequence"/>
</dbReference>
<dbReference type="Gene3D" id="1.10.260.40">
    <property type="entry name" value="lambda repressor-like DNA-binding domains"/>
    <property type="match status" value="1"/>
</dbReference>
<name>A0A1V9FQA1_9BACT</name>
<dbReference type="SUPFAM" id="SSF47413">
    <property type="entry name" value="lambda repressor-like DNA-binding domains"/>
    <property type="match status" value="1"/>
</dbReference>